<evidence type="ECO:0000256" key="2">
    <source>
        <dbReference type="ARBA" id="ARBA00023235"/>
    </source>
</evidence>
<evidence type="ECO:0000256" key="4">
    <source>
        <dbReference type="RuleBase" id="RU003887"/>
    </source>
</evidence>
<dbReference type="FunFam" id="3.10.290.10:FF:000003">
    <property type="entry name" value="Pseudouridine synthase"/>
    <property type="match status" value="1"/>
</dbReference>
<evidence type="ECO:0000256" key="5">
    <source>
        <dbReference type="SAM" id="MobiDB-lite"/>
    </source>
</evidence>
<dbReference type="InterPro" id="IPR006145">
    <property type="entry name" value="PsdUridine_synth_RsuA/RluA"/>
</dbReference>
<dbReference type="Gene3D" id="3.30.70.1560">
    <property type="entry name" value="Alpha-L RNA-binding motif"/>
    <property type="match status" value="1"/>
</dbReference>
<feature type="compositionally biased region" description="Basic residues" evidence="5">
    <location>
        <begin position="291"/>
        <end position="305"/>
    </location>
</feature>
<evidence type="ECO:0000259" key="6">
    <source>
        <dbReference type="SMART" id="SM00363"/>
    </source>
</evidence>
<organism evidence="7">
    <name type="scientific">Thermorudis peleae</name>
    <dbReference type="NCBI Taxonomy" id="1382356"/>
    <lineage>
        <taxon>Bacteria</taxon>
        <taxon>Pseudomonadati</taxon>
        <taxon>Thermomicrobiota</taxon>
        <taxon>Thermomicrobia</taxon>
        <taxon>Thermomicrobia incertae sedis</taxon>
        <taxon>Thermorudis</taxon>
    </lineage>
</organism>
<feature type="compositionally biased region" description="Basic and acidic residues" evidence="5">
    <location>
        <begin position="248"/>
        <end position="257"/>
    </location>
</feature>
<dbReference type="GO" id="GO:0003723">
    <property type="term" value="F:RNA binding"/>
    <property type="evidence" value="ECO:0007669"/>
    <property type="project" value="UniProtKB-KW"/>
</dbReference>
<dbReference type="InterPro" id="IPR036986">
    <property type="entry name" value="S4_RNA-bd_sf"/>
</dbReference>
<evidence type="ECO:0000313" key="7">
    <source>
        <dbReference type="EMBL" id="HEG91233.1"/>
    </source>
</evidence>
<dbReference type="PANTHER" id="PTHR47683">
    <property type="entry name" value="PSEUDOURIDINE SYNTHASE FAMILY PROTEIN-RELATED"/>
    <property type="match status" value="1"/>
</dbReference>
<dbReference type="InterPro" id="IPR020103">
    <property type="entry name" value="PsdUridine_synth_cat_dom_sf"/>
</dbReference>
<dbReference type="InterPro" id="IPR042092">
    <property type="entry name" value="PsdUridine_s_RsuA/RluB/E/F_cat"/>
</dbReference>
<dbReference type="InterPro" id="IPR020094">
    <property type="entry name" value="TruA/RsuA/RluB/E/F_N"/>
</dbReference>
<dbReference type="GO" id="GO:0120159">
    <property type="term" value="F:rRNA pseudouridine synthase activity"/>
    <property type="evidence" value="ECO:0007669"/>
    <property type="project" value="UniProtKB-ARBA"/>
</dbReference>
<dbReference type="InterPro" id="IPR018496">
    <property type="entry name" value="PsdUridine_synth_RsuA/RluB_CS"/>
</dbReference>
<keyword evidence="3" id="KW-0694">RNA-binding</keyword>
<protein>
    <recommendedName>
        <fullName evidence="4">Pseudouridine synthase</fullName>
        <ecNumber evidence="4">5.4.99.-</ecNumber>
    </recommendedName>
</protein>
<dbReference type="Pfam" id="PF01479">
    <property type="entry name" value="S4"/>
    <property type="match status" value="1"/>
</dbReference>
<dbReference type="SUPFAM" id="SSF55174">
    <property type="entry name" value="Alpha-L RNA-binding motif"/>
    <property type="match status" value="1"/>
</dbReference>
<gene>
    <name evidence="7" type="ORF">ENP34_07295</name>
</gene>
<evidence type="ECO:0000256" key="1">
    <source>
        <dbReference type="ARBA" id="ARBA00008348"/>
    </source>
</evidence>
<dbReference type="InterPro" id="IPR000748">
    <property type="entry name" value="PsdUridine_synth_RsuA/RluB/E/F"/>
</dbReference>
<dbReference type="PANTHER" id="PTHR47683:SF2">
    <property type="entry name" value="RNA-BINDING S4 DOMAIN-CONTAINING PROTEIN"/>
    <property type="match status" value="1"/>
</dbReference>
<dbReference type="InterPro" id="IPR050343">
    <property type="entry name" value="RsuA_PseudoU_synthase"/>
</dbReference>
<comment type="caution">
    <text evidence="7">The sequence shown here is derived from an EMBL/GenBank/DDBJ whole genome shotgun (WGS) entry which is preliminary data.</text>
</comment>
<feature type="domain" description="RNA-binding S4" evidence="6">
    <location>
        <begin position="3"/>
        <end position="62"/>
    </location>
</feature>
<dbReference type="AlphaFoldDB" id="A0A831THR3"/>
<reference evidence="7" key="1">
    <citation type="journal article" date="2020" name="mSystems">
        <title>Genome- and Community-Level Interaction Insights into Carbon Utilization and Element Cycling Functions of Hydrothermarchaeota in Hydrothermal Sediment.</title>
        <authorList>
            <person name="Zhou Z."/>
            <person name="Liu Y."/>
            <person name="Xu W."/>
            <person name="Pan J."/>
            <person name="Luo Z.H."/>
            <person name="Li M."/>
        </authorList>
    </citation>
    <scope>NUCLEOTIDE SEQUENCE [LARGE SCALE GENOMIC DNA]</scope>
    <source>
        <strain evidence="7">SpSt-210</strain>
    </source>
</reference>
<dbReference type="SMART" id="SM00363">
    <property type="entry name" value="S4"/>
    <property type="match status" value="1"/>
</dbReference>
<dbReference type="EC" id="5.4.99.-" evidence="4"/>
<dbReference type="CDD" id="cd00165">
    <property type="entry name" value="S4"/>
    <property type="match status" value="1"/>
</dbReference>
<dbReference type="Pfam" id="PF00849">
    <property type="entry name" value="PseudoU_synth_2"/>
    <property type="match status" value="1"/>
</dbReference>
<dbReference type="EMBL" id="DSIY01000176">
    <property type="protein sequence ID" value="HEG91233.1"/>
    <property type="molecule type" value="Genomic_DNA"/>
</dbReference>
<sequence>MERRLQRVLAEHGVASRRKAEELIRAGRVSVDGTVVREMGVRVDPERQDIRVDGRPLRPERRRYLILHKPVGYITTASDERGRRTVLDLVEVPERVVPAGRLDRDSSGLLLLSNDGDLIYRITHPRYELEKEYEVLVDGFPPPSVIEQLRRGVTVGGRPVAVRSIEPIRTEEAGTVFRVVIHEGRNRIVRRMFERVGYPVLRLVRTRVGPLRLDGLKPGAWRDLTRRELEDLFRAVGLTPPAAGSPRPGREGRDRPVSRGGGRPPSGRPRRNFDGAGRGARSLSRLPDRRRDRRAGRGRQEHRRG</sequence>
<dbReference type="GO" id="GO:0000455">
    <property type="term" value="P:enzyme-directed rRNA pseudouridine synthesis"/>
    <property type="evidence" value="ECO:0007669"/>
    <property type="project" value="UniProtKB-ARBA"/>
</dbReference>
<dbReference type="CDD" id="cd02870">
    <property type="entry name" value="PseudoU_synth_RsuA_like"/>
    <property type="match status" value="1"/>
</dbReference>
<dbReference type="InterPro" id="IPR002942">
    <property type="entry name" value="S4_RNA-bd"/>
</dbReference>
<dbReference type="Gene3D" id="3.10.290.10">
    <property type="entry name" value="RNA-binding S4 domain"/>
    <property type="match status" value="1"/>
</dbReference>
<comment type="similarity">
    <text evidence="1 4">Belongs to the pseudouridine synthase RsuA family.</text>
</comment>
<dbReference type="Gene3D" id="3.30.70.580">
    <property type="entry name" value="Pseudouridine synthase I, catalytic domain, N-terminal subdomain"/>
    <property type="match status" value="1"/>
</dbReference>
<proteinExistence type="inferred from homology"/>
<name>A0A831THR3_9BACT</name>
<dbReference type="SUPFAM" id="SSF55120">
    <property type="entry name" value="Pseudouridine synthase"/>
    <property type="match status" value="1"/>
</dbReference>
<accession>A0A831THR3</accession>
<dbReference type="NCBIfam" id="TIGR00093">
    <property type="entry name" value="pseudouridine synthase"/>
    <property type="match status" value="1"/>
</dbReference>
<feature type="region of interest" description="Disordered" evidence="5">
    <location>
        <begin position="236"/>
        <end position="305"/>
    </location>
</feature>
<dbReference type="PROSITE" id="PS01149">
    <property type="entry name" value="PSI_RSU"/>
    <property type="match status" value="1"/>
</dbReference>
<keyword evidence="2 4" id="KW-0413">Isomerase</keyword>
<dbReference type="PROSITE" id="PS50889">
    <property type="entry name" value="S4"/>
    <property type="match status" value="1"/>
</dbReference>
<evidence type="ECO:0000256" key="3">
    <source>
        <dbReference type="PROSITE-ProRule" id="PRU00182"/>
    </source>
</evidence>